<dbReference type="RefSeq" id="WP_115594463.1">
    <property type="nucleotide sequence ID" value="NZ_QRHA01000016.1"/>
</dbReference>
<accession>A0A3D8M2Y2</accession>
<protein>
    <submittedName>
        <fullName evidence="2">Uncharacterized protein</fullName>
    </submittedName>
</protein>
<organism evidence="2 3">
    <name type="scientific">Alteromonas aestuariivivens</name>
    <dbReference type="NCBI Taxonomy" id="1938339"/>
    <lineage>
        <taxon>Bacteria</taxon>
        <taxon>Pseudomonadati</taxon>
        <taxon>Pseudomonadota</taxon>
        <taxon>Gammaproteobacteria</taxon>
        <taxon>Alteromonadales</taxon>
        <taxon>Alteromonadaceae</taxon>
        <taxon>Alteromonas/Salinimonas group</taxon>
        <taxon>Alteromonas</taxon>
    </lineage>
</organism>
<dbReference type="OrthoDB" id="6401729at2"/>
<evidence type="ECO:0000256" key="1">
    <source>
        <dbReference type="SAM" id="Phobius"/>
    </source>
</evidence>
<keyword evidence="1" id="KW-0472">Membrane</keyword>
<keyword evidence="1" id="KW-1133">Transmembrane helix</keyword>
<proteinExistence type="predicted"/>
<reference evidence="3" key="1">
    <citation type="submission" date="2018-08" db="EMBL/GenBank/DDBJ databases">
        <authorList>
            <person name="Zhang J."/>
            <person name="Du Z.-J."/>
        </authorList>
    </citation>
    <scope>NUCLEOTIDE SEQUENCE [LARGE SCALE GENOMIC DNA]</scope>
    <source>
        <strain evidence="3">KCTC 52655</strain>
    </source>
</reference>
<comment type="caution">
    <text evidence="2">The sequence shown here is derived from an EMBL/GenBank/DDBJ whole genome shotgun (WGS) entry which is preliminary data.</text>
</comment>
<evidence type="ECO:0000313" key="3">
    <source>
        <dbReference type="Proteomes" id="UP000256561"/>
    </source>
</evidence>
<dbReference type="Proteomes" id="UP000256561">
    <property type="component" value="Unassembled WGS sequence"/>
</dbReference>
<dbReference type="AlphaFoldDB" id="A0A3D8M2Y2"/>
<keyword evidence="1" id="KW-0812">Transmembrane</keyword>
<name>A0A3D8M2Y2_9ALTE</name>
<gene>
    <name evidence="2" type="ORF">DXV75_16130</name>
</gene>
<sequence>MNKSLDLWWDRLLKLIELLRPKFYNKLTWLIVISGLGLMSKPLWLTLINLIFETGFQFSITEESDTAWGFCLVLVGLIYHLINTGLHEFVLSKKEKIYNLKRDEHDIKIFQSLNAMIDETYINNLFDYMHTSDAIMWDDFQKLRNFLIYTTETTNQFVDEKLKQQMSTLSTSLNDLLSFINKEFDEYPYGQAKTNFRMCLAPQLNCDRAGAWEDGPKYDSLVQQMMDKSSTVITAYKDWRLAVKEILLV</sequence>
<evidence type="ECO:0000313" key="2">
    <source>
        <dbReference type="EMBL" id="RDV23988.1"/>
    </source>
</evidence>
<feature type="transmembrane region" description="Helical" evidence="1">
    <location>
        <begin position="27"/>
        <end position="47"/>
    </location>
</feature>
<feature type="transmembrane region" description="Helical" evidence="1">
    <location>
        <begin position="67"/>
        <end position="86"/>
    </location>
</feature>
<dbReference type="EMBL" id="QRHA01000016">
    <property type="protein sequence ID" value="RDV23988.1"/>
    <property type="molecule type" value="Genomic_DNA"/>
</dbReference>
<keyword evidence="3" id="KW-1185">Reference proteome</keyword>